<dbReference type="GO" id="GO:0006508">
    <property type="term" value="P:proteolysis"/>
    <property type="evidence" value="ECO:0007669"/>
    <property type="project" value="InterPro"/>
</dbReference>
<dbReference type="GO" id="GO:0005886">
    <property type="term" value="C:plasma membrane"/>
    <property type="evidence" value="ECO:0007669"/>
    <property type="project" value="UniProtKB-SubCell"/>
</dbReference>
<evidence type="ECO:0000256" key="5">
    <source>
        <dbReference type="ARBA" id="ARBA00022840"/>
    </source>
</evidence>
<dbReference type="PANTHER" id="PTHR43394:SF1">
    <property type="entry name" value="ATP-BINDING CASSETTE SUB-FAMILY B MEMBER 10, MITOCHONDRIAL"/>
    <property type="match status" value="1"/>
</dbReference>
<dbReference type="SUPFAM" id="SSF90123">
    <property type="entry name" value="ABC transporter transmembrane region"/>
    <property type="match status" value="1"/>
</dbReference>
<organism evidence="12 13">
    <name type="scientific">Flavobacterium columnare</name>
    <dbReference type="NCBI Taxonomy" id="996"/>
    <lineage>
        <taxon>Bacteria</taxon>
        <taxon>Pseudomonadati</taxon>
        <taxon>Bacteroidota</taxon>
        <taxon>Flavobacteriia</taxon>
        <taxon>Flavobacteriales</taxon>
        <taxon>Flavobacteriaceae</taxon>
        <taxon>Flavobacterium</taxon>
    </lineage>
</organism>
<dbReference type="SUPFAM" id="SSF52540">
    <property type="entry name" value="P-loop containing nucleoside triphosphate hydrolases"/>
    <property type="match status" value="1"/>
</dbReference>
<feature type="transmembrane region" description="Helical" evidence="8">
    <location>
        <begin position="399"/>
        <end position="421"/>
    </location>
</feature>
<dbReference type="Pfam" id="PF03412">
    <property type="entry name" value="Peptidase_C39"/>
    <property type="match status" value="1"/>
</dbReference>
<feature type="transmembrane region" description="Helical" evidence="8">
    <location>
        <begin position="433"/>
        <end position="454"/>
    </location>
</feature>
<evidence type="ECO:0000259" key="10">
    <source>
        <dbReference type="PROSITE" id="PS50929"/>
    </source>
</evidence>
<keyword evidence="6 8" id="KW-1133">Transmembrane helix</keyword>
<dbReference type="RefSeq" id="WP_127823380.1">
    <property type="nucleotide sequence ID" value="NZ_RQSM01000003.1"/>
</dbReference>
<keyword evidence="5" id="KW-0067">ATP-binding</keyword>
<evidence type="ECO:0000256" key="4">
    <source>
        <dbReference type="ARBA" id="ARBA00022801"/>
    </source>
</evidence>
<feature type="transmembrane region" description="Helical" evidence="8">
    <location>
        <begin position="313"/>
        <end position="332"/>
    </location>
</feature>
<feature type="domain" description="Peptidase C39" evidence="11">
    <location>
        <begin position="9"/>
        <end position="134"/>
    </location>
</feature>
<dbReference type="Pfam" id="PF00664">
    <property type="entry name" value="ABC_membrane"/>
    <property type="match status" value="1"/>
</dbReference>
<evidence type="ECO:0000313" key="13">
    <source>
        <dbReference type="Proteomes" id="UP000288951"/>
    </source>
</evidence>
<evidence type="ECO:0000256" key="8">
    <source>
        <dbReference type="SAM" id="Phobius"/>
    </source>
</evidence>
<gene>
    <name evidence="12" type="ORF">EH230_08585</name>
</gene>
<evidence type="ECO:0000256" key="7">
    <source>
        <dbReference type="ARBA" id="ARBA00023136"/>
    </source>
</evidence>
<dbReference type="InterPro" id="IPR039421">
    <property type="entry name" value="Type_1_exporter"/>
</dbReference>
<dbReference type="SMART" id="SM00382">
    <property type="entry name" value="AAA"/>
    <property type="match status" value="1"/>
</dbReference>
<keyword evidence="7 8" id="KW-0472">Membrane</keyword>
<dbReference type="InterPro" id="IPR036640">
    <property type="entry name" value="ABC1_TM_sf"/>
</dbReference>
<proteinExistence type="predicted"/>
<reference evidence="12" key="1">
    <citation type="submission" date="2018-12" db="EMBL/GenBank/DDBJ databases">
        <title>Draft genome sequence of Flaovobacterium columnare ARS1 isolated from channel catfish in Alabama.</title>
        <authorList>
            <person name="Cai W."/>
            <person name="Arias C."/>
        </authorList>
    </citation>
    <scope>NUCLEOTIDE SEQUENCE [LARGE SCALE GENOMIC DNA]</scope>
    <source>
        <strain evidence="12">ARS1</strain>
    </source>
</reference>
<name>A0A437UBC5_9FLAO</name>
<dbReference type="InterPro" id="IPR003593">
    <property type="entry name" value="AAA+_ATPase"/>
</dbReference>
<evidence type="ECO:0000259" key="9">
    <source>
        <dbReference type="PROSITE" id="PS50893"/>
    </source>
</evidence>
<evidence type="ECO:0000256" key="6">
    <source>
        <dbReference type="ARBA" id="ARBA00022989"/>
    </source>
</evidence>
<dbReference type="PROSITE" id="PS50893">
    <property type="entry name" value="ABC_TRANSPORTER_2"/>
    <property type="match status" value="1"/>
</dbReference>
<keyword evidence="3" id="KW-0547">Nucleotide-binding</keyword>
<comment type="subcellular location">
    <subcellularLocation>
        <location evidence="1">Cell membrane</location>
        <topology evidence="1">Multi-pass membrane protein</topology>
    </subcellularLocation>
</comment>
<feature type="domain" description="ABC transporter" evidence="9">
    <location>
        <begin position="488"/>
        <end position="723"/>
    </location>
</feature>
<dbReference type="Gene3D" id="3.40.50.300">
    <property type="entry name" value="P-loop containing nucleotide triphosphate hydrolases"/>
    <property type="match status" value="1"/>
</dbReference>
<accession>A0A437UBC5</accession>
<dbReference type="OrthoDB" id="1522160at2"/>
<dbReference type="PROSITE" id="PS50990">
    <property type="entry name" value="PEPTIDASE_C39"/>
    <property type="match status" value="1"/>
</dbReference>
<keyword evidence="2 8" id="KW-0812">Transmembrane</keyword>
<dbReference type="Gene3D" id="3.90.70.10">
    <property type="entry name" value="Cysteine proteinases"/>
    <property type="match status" value="1"/>
</dbReference>
<dbReference type="CDD" id="cd18571">
    <property type="entry name" value="ABC_6TM_peptidase_like"/>
    <property type="match status" value="1"/>
</dbReference>
<dbReference type="FunFam" id="3.40.50.300:FF:000218">
    <property type="entry name" value="Multidrug ABC transporter ATP-binding protein"/>
    <property type="match status" value="1"/>
</dbReference>
<evidence type="ECO:0000256" key="2">
    <source>
        <dbReference type="ARBA" id="ARBA00022692"/>
    </source>
</evidence>
<evidence type="ECO:0000256" key="3">
    <source>
        <dbReference type="ARBA" id="ARBA00022741"/>
    </source>
</evidence>
<comment type="caution">
    <text evidence="12">The sequence shown here is derived from an EMBL/GenBank/DDBJ whole genome shotgun (WGS) entry which is preliminary data.</text>
</comment>
<keyword evidence="13" id="KW-1185">Reference proteome</keyword>
<evidence type="ECO:0000256" key="1">
    <source>
        <dbReference type="ARBA" id="ARBA00004651"/>
    </source>
</evidence>
<feature type="transmembrane region" description="Helical" evidence="8">
    <location>
        <begin position="210"/>
        <end position="237"/>
    </location>
</feature>
<evidence type="ECO:0000259" key="11">
    <source>
        <dbReference type="PROSITE" id="PS50990"/>
    </source>
</evidence>
<dbReference type="GO" id="GO:0008233">
    <property type="term" value="F:peptidase activity"/>
    <property type="evidence" value="ECO:0007669"/>
    <property type="project" value="InterPro"/>
</dbReference>
<dbReference type="InterPro" id="IPR003439">
    <property type="entry name" value="ABC_transporter-like_ATP-bd"/>
</dbReference>
<feature type="transmembrane region" description="Helical" evidence="8">
    <location>
        <begin position="174"/>
        <end position="194"/>
    </location>
</feature>
<dbReference type="GO" id="GO:0005524">
    <property type="term" value="F:ATP binding"/>
    <property type="evidence" value="ECO:0007669"/>
    <property type="project" value="UniProtKB-KW"/>
</dbReference>
<dbReference type="InterPro" id="IPR027417">
    <property type="entry name" value="P-loop_NTPase"/>
</dbReference>
<dbReference type="PROSITE" id="PS50929">
    <property type="entry name" value="ABC_TM1F"/>
    <property type="match status" value="1"/>
</dbReference>
<feature type="domain" description="ABC transmembrane type-1" evidence="10">
    <location>
        <begin position="175"/>
        <end position="456"/>
    </location>
</feature>
<feature type="transmembrane region" description="Helical" evidence="8">
    <location>
        <begin position="290"/>
        <end position="307"/>
    </location>
</feature>
<dbReference type="GO" id="GO:0016887">
    <property type="term" value="F:ATP hydrolysis activity"/>
    <property type="evidence" value="ECO:0007669"/>
    <property type="project" value="InterPro"/>
</dbReference>
<evidence type="ECO:0000313" key="12">
    <source>
        <dbReference type="EMBL" id="RVU90946.1"/>
    </source>
</evidence>
<dbReference type="Gene3D" id="1.20.1560.10">
    <property type="entry name" value="ABC transporter type 1, transmembrane domain"/>
    <property type="match status" value="1"/>
</dbReference>
<sequence>MKKFKVIKQTESADCGATCLHMIANYYDKFIDVKYLRDITYTNKIGVSLNSLVEASKVIGFNCLPVTISLDSIEIDAPLPAILHWKNTHYVVLYKIATNSKNEKTYYIADPAFGKIKLSKKEVEEFWNVNQEQKGISILLEPSEEFTTAPIHINTKKDRYSFLFSYVKKYKTNLVWIALTVFFLAGLNFIFPYINKESVDQGVLMKDKQIIIYFLLAQLILYTGSGIVQTLQSWIFLKVKTKMSLDIIQNFLLKLLKMPLSFFENKLSTDIIQRVDDHEKIEEMISRNSIQFLVSLISFFVFSVVLFTYSKTLLGIFLVGTVLALLWVLFFHKNRRFINYKRLDLEALNRNKIYEIVHGITDIKINNSEQFKIDKWKNVQQELIQLEKKSLRLENTQELGIGIITQIKNTIILTLTAFMVIDNSLSLGEMLSISFILGQLNAPLEFFILFIYSIQDAQISIERIADIYDKKDESAYSLKALNKLENYIEFKEASFGYSGKNDFLLFDKLNLKIQVNQITAIVGSSGSGKTTLVKILMRFYELLGGGIYVNDQDLSKISFEQWREKIGVVFQDGYIFSDSLKNNIIMSNAFDEGKFNSILEKSNVKEFITRLPQKENTLIGEEGVQLSNGQKQRILIARAMYKNPEILILDEATSALDAENEKIIHDNLQEFFKGKTVVIIAHRLSTVKNADQIIVLKQGQVVEQGNHQQLVDKKGDYFNLVKNQLELGN</sequence>
<dbReference type="PANTHER" id="PTHR43394">
    <property type="entry name" value="ATP-DEPENDENT PERMEASE MDL1, MITOCHONDRIAL"/>
    <property type="match status" value="1"/>
</dbReference>
<protein>
    <submittedName>
        <fullName evidence="12">Peptidase domain-containing ABC transporter</fullName>
    </submittedName>
</protein>
<dbReference type="AlphaFoldDB" id="A0A437UBC5"/>
<keyword evidence="4" id="KW-0378">Hydrolase</keyword>
<dbReference type="InterPro" id="IPR005074">
    <property type="entry name" value="Peptidase_C39"/>
</dbReference>
<dbReference type="EMBL" id="RQSM01000003">
    <property type="protein sequence ID" value="RVU90946.1"/>
    <property type="molecule type" value="Genomic_DNA"/>
</dbReference>
<dbReference type="Pfam" id="PF00005">
    <property type="entry name" value="ABC_tran"/>
    <property type="match status" value="1"/>
</dbReference>
<dbReference type="InterPro" id="IPR011527">
    <property type="entry name" value="ABC1_TM_dom"/>
</dbReference>
<dbReference type="Proteomes" id="UP000288951">
    <property type="component" value="Unassembled WGS sequence"/>
</dbReference>
<dbReference type="GO" id="GO:0015421">
    <property type="term" value="F:ABC-type oligopeptide transporter activity"/>
    <property type="evidence" value="ECO:0007669"/>
    <property type="project" value="TreeGrafter"/>
</dbReference>